<keyword evidence="2" id="KW-1185">Reference proteome</keyword>
<proteinExistence type="predicted"/>
<evidence type="ECO:0000313" key="1">
    <source>
        <dbReference type="EMBL" id="MBJ7597582.1"/>
    </source>
</evidence>
<dbReference type="RefSeq" id="WP_338199928.1">
    <property type="nucleotide sequence ID" value="NZ_JAEKNR010000068.1"/>
</dbReference>
<comment type="caution">
    <text evidence="1">The sequence shown here is derived from an EMBL/GenBank/DDBJ whole genome shotgun (WGS) entry which is preliminary data.</text>
</comment>
<organism evidence="1 2">
    <name type="scientific">Candidatus Nephthysia bennettiae</name>
    <dbReference type="NCBI Taxonomy" id="3127016"/>
    <lineage>
        <taxon>Bacteria</taxon>
        <taxon>Bacillati</taxon>
        <taxon>Candidatus Dormiibacterota</taxon>
        <taxon>Candidatus Dormibacteria</taxon>
        <taxon>Candidatus Dormibacterales</taxon>
        <taxon>Candidatus Dormibacteraceae</taxon>
        <taxon>Candidatus Nephthysia</taxon>
    </lineage>
</organism>
<dbReference type="EMBL" id="JAEKNR010000068">
    <property type="protein sequence ID" value="MBJ7597582.1"/>
    <property type="molecule type" value="Genomic_DNA"/>
</dbReference>
<gene>
    <name evidence="1" type="ORF">JF922_05790</name>
</gene>
<dbReference type="Proteomes" id="UP000612893">
    <property type="component" value="Unassembled WGS sequence"/>
</dbReference>
<sequence length="349" mass="39001">MEACRDATFSFHDVFEVAPGRGFTLQDALTGWRGHVTEKTASQRVQPGDILFARVVHLDELAVLDGCAPMAFPPLEKGTIIELRNRIVRANPGITADVLRDYRLELLETYHSTAERLLNPKMPTLANTDGDPLTFCRVTYEIQSPRAAFEALLHLSRGHTKAELLADAIFDDVGELVSVELPWIKGGIARIAWKNTSLGRIKLDGTRLTAEVNSEQRARRFRRIADKVLPAGSRHLTTVMESAEAKLEAYEREHPEGGPAKDDLNGSPEVQALLRRTVMDYYHDWVDMKIPALNGQTPRQAAKTEDGREMVDALLLDLERREVGQAGLSREIVAELRATLGLGHRFRRP</sequence>
<reference evidence="1" key="1">
    <citation type="submission" date="2020-10" db="EMBL/GenBank/DDBJ databases">
        <title>Ca. Dormibacterota MAGs.</title>
        <authorList>
            <person name="Montgomery K."/>
        </authorList>
    </citation>
    <scope>NUCLEOTIDE SEQUENCE [LARGE SCALE GENOMIC DNA]</scope>
    <source>
        <strain evidence="1">SC8812_S17_10</strain>
    </source>
</reference>
<dbReference type="AlphaFoldDB" id="A0A934JZ47"/>
<accession>A0A934JZ47</accession>
<evidence type="ECO:0000313" key="2">
    <source>
        <dbReference type="Proteomes" id="UP000612893"/>
    </source>
</evidence>
<name>A0A934JZ47_9BACT</name>
<protein>
    <submittedName>
        <fullName evidence="1">DUF2384 domain-containing protein</fullName>
    </submittedName>
</protein>